<dbReference type="AlphaFoldDB" id="A0A8H7XI97"/>
<sequence length="159" mass="17553">MSPSKQPSSRMYTHRAFFLSFTVLLSTALMATAQAASAQTRLDTLCKTAEVVCSNVGNNHLAADSSFKKQTADTNVCNEGVQVEGRCRFKRFCALKDTISVLRSVGDSRTVDWTVVEPALVEWGSMGSLRRMGNSRNTCGKTDTQRMVVGVARKTWYQE</sequence>
<feature type="chain" id="PRO_5034790930" evidence="1">
    <location>
        <begin position="39"/>
        <end position="159"/>
    </location>
</feature>
<organism evidence="2">
    <name type="scientific">Psilocybe cubensis</name>
    <name type="common">Psychedelic mushroom</name>
    <name type="synonym">Stropharia cubensis</name>
    <dbReference type="NCBI Taxonomy" id="181762"/>
    <lineage>
        <taxon>Eukaryota</taxon>
        <taxon>Fungi</taxon>
        <taxon>Dikarya</taxon>
        <taxon>Basidiomycota</taxon>
        <taxon>Agaricomycotina</taxon>
        <taxon>Agaricomycetes</taxon>
        <taxon>Agaricomycetidae</taxon>
        <taxon>Agaricales</taxon>
        <taxon>Agaricineae</taxon>
        <taxon>Strophariaceae</taxon>
        <taxon>Psilocybe</taxon>
    </lineage>
</organism>
<keyword evidence="1" id="KW-0732">Signal</keyword>
<comment type="caution">
    <text evidence="2">The sequence shown here is derived from an EMBL/GenBank/DDBJ whole genome shotgun (WGS) entry which is preliminary data.</text>
</comment>
<proteinExistence type="predicted"/>
<gene>
    <name evidence="2" type="ORF">JR316_013099</name>
</gene>
<evidence type="ECO:0000256" key="1">
    <source>
        <dbReference type="SAM" id="SignalP"/>
    </source>
</evidence>
<accession>A0A8H7XI97</accession>
<reference evidence="2" key="1">
    <citation type="submission" date="2021-02" db="EMBL/GenBank/DDBJ databases">
        <title>Psilocybe cubensis genome.</title>
        <authorList>
            <person name="Mckernan K.J."/>
            <person name="Crawford S."/>
            <person name="Trippe A."/>
            <person name="Kane L.T."/>
            <person name="Mclaughlin S."/>
        </authorList>
    </citation>
    <scope>NUCLEOTIDE SEQUENCE [LARGE SCALE GENOMIC DNA]</scope>
    <source>
        <strain evidence="2">MGC-MH-2018</strain>
    </source>
</reference>
<protein>
    <submittedName>
        <fullName evidence="2">Uncharacterized protein</fullName>
    </submittedName>
</protein>
<evidence type="ECO:0000313" key="2">
    <source>
        <dbReference type="EMBL" id="KAG5161965.1"/>
    </source>
</evidence>
<feature type="signal peptide" evidence="1">
    <location>
        <begin position="1"/>
        <end position="38"/>
    </location>
</feature>
<dbReference type="EMBL" id="JAFIQS010000022">
    <property type="protein sequence ID" value="KAG5161965.1"/>
    <property type="molecule type" value="Genomic_DNA"/>
</dbReference>
<name>A0A8H7XI97_PSICU</name>